<comment type="caution">
    <text evidence="1">The sequence shown here is derived from an EMBL/GenBank/DDBJ whole genome shotgun (WGS) entry which is preliminary data.</text>
</comment>
<gene>
    <name evidence="1" type="ORF">GMARGA_LOCUS1518</name>
</gene>
<evidence type="ECO:0000313" key="2">
    <source>
        <dbReference type="Proteomes" id="UP000789901"/>
    </source>
</evidence>
<sequence>MQFTTKYINGGELVRVWHLDSSGRRLTGRIILIASNESWFNGTILLKCP</sequence>
<dbReference type="Proteomes" id="UP000789901">
    <property type="component" value="Unassembled WGS sequence"/>
</dbReference>
<organism evidence="1 2">
    <name type="scientific">Gigaspora margarita</name>
    <dbReference type="NCBI Taxonomy" id="4874"/>
    <lineage>
        <taxon>Eukaryota</taxon>
        <taxon>Fungi</taxon>
        <taxon>Fungi incertae sedis</taxon>
        <taxon>Mucoromycota</taxon>
        <taxon>Glomeromycotina</taxon>
        <taxon>Glomeromycetes</taxon>
        <taxon>Diversisporales</taxon>
        <taxon>Gigasporaceae</taxon>
        <taxon>Gigaspora</taxon>
    </lineage>
</organism>
<protein>
    <submittedName>
        <fullName evidence="1">11610_t:CDS:1</fullName>
    </submittedName>
</protein>
<keyword evidence="2" id="KW-1185">Reference proteome</keyword>
<name>A0ABM8VZJ9_GIGMA</name>
<dbReference type="EMBL" id="CAJVQB010000400">
    <property type="protein sequence ID" value="CAG8486748.1"/>
    <property type="molecule type" value="Genomic_DNA"/>
</dbReference>
<reference evidence="1 2" key="1">
    <citation type="submission" date="2021-06" db="EMBL/GenBank/DDBJ databases">
        <authorList>
            <person name="Kallberg Y."/>
            <person name="Tangrot J."/>
            <person name="Rosling A."/>
        </authorList>
    </citation>
    <scope>NUCLEOTIDE SEQUENCE [LARGE SCALE GENOMIC DNA]</scope>
    <source>
        <strain evidence="1 2">120-4 pot B 10/14</strain>
    </source>
</reference>
<accession>A0ABM8VZJ9</accession>
<evidence type="ECO:0000313" key="1">
    <source>
        <dbReference type="EMBL" id="CAG8486748.1"/>
    </source>
</evidence>
<proteinExistence type="predicted"/>